<dbReference type="EMBL" id="JAEHNY010000012">
    <property type="protein sequence ID" value="MBI6120982.1"/>
    <property type="molecule type" value="Genomic_DNA"/>
</dbReference>
<dbReference type="InterPro" id="IPR029010">
    <property type="entry name" value="ThuA-like"/>
</dbReference>
<feature type="chain" id="PRO_5046501977" evidence="1">
    <location>
        <begin position="23"/>
        <end position="252"/>
    </location>
</feature>
<dbReference type="PANTHER" id="PTHR40469">
    <property type="entry name" value="SECRETED GLYCOSYL HYDROLASE"/>
    <property type="match status" value="1"/>
</dbReference>
<proteinExistence type="predicted"/>
<accession>A0ABS0TIU2</accession>
<dbReference type="InterPro" id="IPR029062">
    <property type="entry name" value="Class_I_gatase-like"/>
</dbReference>
<dbReference type="Gene3D" id="3.40.50.880">
    <property type="match status" value="1"/>
</dbReference>
<keyword evidence="1" id="KW-0732">Signal</keyword>
<feature type="signal peptide" evidence="1">
    <location>
        <begin position="1"/>
        <end position="22"/>
    </location>
</feature>
<dbReference type="RefSeq" id="WP_198639178.1">
    <property type="nucleotide sequence ID" value="NZ_JAEHNY010000012.1"/>
</dbReference>
<evidence type="ECO:0000256" key="1">
    <source>
        <dbReference type="SAM" id="SignalP"/>
    </source>
</evidence>
<keyword evidence="4" id="KW-1185">Reference proteome</keyword>
<sequence>MYRLGVLVFLGLSLFNQHNCFAQDAGNKDSKVQKQVMVFYKTEGFWHKSIPAGLDLLKQLASNHSFKVTTTKDGSDFNGKNLAGFNLVIFLNTTGNVLNKSEQDAFEKYIKKGGNFFGIHAAADTEFEWPWFGKLVGGYFAGHPKVQEADIYVNMPKHPTVSHLPKIWTRTDEWYNYKNLNPEMQVLLYLDENSYEGGTNGDEHPIAWMRKTGYGGISIYTGLGHTIQSYSEPDFKEHILQSILYILNEVKK</sequence>
<evidence type="ECO:0000313" key="4">
    <source>
        <dbReference type="Proteomes" id="UP000635665"/>
    </source>
</evidence>
<name>A0ABS0TIU2_9FLAO</name>
<comment type="caution">
    <text evidence="3">The sequence shown here is derived from an EMBL/GenBank/DDBJ whole genome shotgun (WGS) entry which is preliminary data.</text>
</comment>
<dbReference type="SUPFAM" id="SSF52317">
    <property type="entry name" value="Class I glutamine amidotransferase-like"/>
    <property type="match status" value="1"/>
</dbReference>
<gene>
    <name evidence="3" type="ORF">I6U50_13210</name>
</gene>
<dbReference type="Proteomes" id="UP000635665">
    <property type="component" value="Unassembled WGS sequence"/>
</dbReference>
<reference evidence="3 4" key="1">
    <citation type="submission" date="2020-12" db="EMBL/GenBank/DDBJ databases">
        <title>Salegentibacter orientalis sp. nov., isolated from costal sediment.</title>
        <authorList>
            <person name="Lian F.-B."/>
        </authorList>
    </citation>
    <scope>NUCLEOTIDE SEQUENCE [LARGE SCALE GENOMIC DNA]</scope>
    <source>
        <strain evidence="3 4">F60176</strain>
    </source>
</reference>
<evidence type="ECO:0000313" key="3">
    <source>
        <dbReference type="EMBL" id="MBI6120982.1"/>
    </source>
</evidence>
<dbReference type="PANTHER" id="PTHR40469:SF2">
    <property type="entry name" value="GALACTOSE-BINDING DOMAIN-LIKE SUPERFAMILY PROTEIN"/>
    <property type="match status" value="1"/>
</dbReference>
<evidence type="ECO:0000259" key="2">
    <source>
        <dbReference type="Pfam" id="PF06283"/>
    </source>
</evidence>
<feature type="domain" description="ThuA-like" evidence="2">
    <location>
        <begin position="35"/>
        <end position="245"/>
    </location>
</feature>
<organism evidence="3 4">
    <name type="scientific">Salegentibacter maritimus</name>
    <dbReference type="NCBI Taxonomy" id="2794347"/>
    <lineage>
        <taxon>Bacteria</taxon>
        <taxon>Pseudomonadati</taxon>
        <taxon>Bacteroidota</taxon>
        <taxon>Flavobacteriia</taxon>
        <taxon>Flavobacteriales</taxon>
        <taxon>Flavobacteriaceae</taxon>
        <taxon>Salegentibacter</taxon>
    </lineage>
</organism>
<dbReference type="Pfam" id="PF06283">
    <property type="entry name" value="ThuA"/>
    <property type="match status" value="1"/>
</dbReference>
<protein>
    <submittedName>
        <fullName evidence="3">ThuA domain-containing protein</fullName>
    </submittedName>
</protein>